<dbReference type="AlphaFoldDB" id="A0ABD2J9T6"/>
<proteinExistence type="predicted"/>
<dbReference type="InterPro" id="IPR029058">
    <property type="entry name" value="AB_hydrolase_fold"/>
</dbReference>
<gene>
    <name evidence="2" type="ORF">niasHS_008646</name>
</gene>
<dbReference type="CDD" id="cd00519">
    <property type="entry name" value="Lipase_3"/>
    <property type="match status" value="1"/>
</dbReference>
<evidence type="ECO:0000313" key="2">
    <source>
        <dbReference type="EMBL" id="KAL3087327.1"/>
    </source>
</evidence>
<sequence>MRMGTGVAGWVKFSKAAFRKEIDETTIDLDIFEWPLAQSGWSLTASGSRCTQQERIRHPYNCPISPPSKFGFLDEFARSRALPFIAAANAENLHQAQICLENNAADALIIRRYEVQCELIKTKCVAILAFMPTENALVLTFRAINGVVQAMLDPLNMMANSLKDFEPVGGKVISSFYDMFFDLWKEGLDADLRHELCEEHTNAEIWIFGHSLGGSLAALAAAWVAKSGMTTAEQIRFISFGQPRTGNLEFARHFDSLLPHKYRVVHSEDIISRLPPKLLLNDEHSLFHHRYEVWYNNDMTTGSAYELCESADGIQCSGSLEPALKSPLPFGQQQTDPLGSYMAHLSYYNVSLIAWHRSGCASKGHLKIRPKNLPGLPN</sequence>
<dbReference type="SUPFAM" id="SSF53474">
    <property type="entry name" value="alpha/beta-Hydrolases"/>
    <property type="match status" value="1"/>
</dbReference>
<dbReference type="Pfam" id="PF01764">
    <property type="entry name" value="Lipase_3"/>
    <property type="match status" value="1"/>
</dbReference>
<name>A0ABD2J9T6_HETSC</name>
<dbReference type="PANTHER" id="PTHR45908">
    <property type="entry name" value="PROTEIN CBG11750-RELATED"/>
    <property type="match status" value="1"/>
</dbReference>
<organism evidence="2 3">
    <name type="scientific">Heterodera schachtii</name>
    <name type="common">Sugarbeet cyst nematode worm</name>
    <name type="synonym">Tylenchus schachtii</name>
    <dbReference type="NCBI Taxonomy" id="97005"/>
    <lineage>
        <taxon>Eukaryota</taxon>
        <taxon>Metazoa</taxon>
        <taxon>Ecdysozoa</taxon>
        <taxon>Nematoda</taxon>
        <taxon>Chromadorea</taxon>
        <taxon>Rhabditida</taxon>
        <taxon>Tylenchina</taxon>
        <taxon>Tylenchomorpha</taxon>
        <taxon>Tylenchoidea</taxon>
        <taxon>Heteroderidae</taxon>
        <taxon>Heteroderinae</taxon>
        <taxon>Heterodera</taxon>
    </lineage>
</organism>
<comment type="caution">
    <text evidence="2">The sequence shown here is derived from an EMBL/GenBank/DDBJ whole genome shotgun (WGS) entry which is preliminary data.</text>
</comment>
<accession>A0ABD2J9T6</accession>
<dbReference type="Proteomes" id="UP001620645">
    <property type="component" value="Unassembled WGS sequence"/>
</dbReference>
<keyword evidence="3" id="KW-1185">Reference proteome</keyword>
<dbReference type="EMBL" id="JBICCN010000182">
    <property type="protein sequence ID" value="KAL3087327.1"/>
    <property type="molecule type" value="Genomic_DNA"/>
</dbReference>
<dbReference type="Gene3D" id="3.40.50.1820">
    <property type="entry name" value="alpha/beta hydrolase"/>
    <property type="match status" value="1"/>
</dbReference>
<feature type="domain" description="Fungal lipase-type" evidence="1">
    <location>
        <begin position="139"/>
        <end position="277"/>
    </location>
</feature>
<dbReference type="InterPro" id="IPR002921">
    <property type="entry name" value="Fungal_lipase-type"/>
</dbReference>
<dbReference type="PANTHER" id="PTHR45908:SF18">
    <property type="entry name" value="FUNGAL LIPASE-LIKE DOMAIN-CONTAINING PROTEIN"/>
    <property type="match status" value="1"/>
</dbReference>
<evidence type="ECO:0000259" key="1">
    <source>
        <dbReference type="Pfam" id="PF01764"/>
    </source>
</evidence>
<reference evidence="2 3" key="1">
    <citation type="submission" date="2024-10" db="EMBL/GenBank/DDBJ databases">
        <authorList>
            <person name="Kim D."/>
        </authorList>
    </citation>
    <scope>NUCLEOTIDE SEQUENCE [LARGE SCALE GENOMIC DNA]</scope>
    <source>
        <strain evidence="2">Taebaek</strain>
    </source>
</reference>
<protein>
    <recommendedName>
        <fullName evidence="1">Fungal lipase-type domain-containing protein</fullName>
    </recommendedName>
</protein>
<evidence type="ECO:0000313" key="3">
    <source>
        <dbReference type="Proteomes" id="UP001620645"/>
    </source>
</evidence>